<reference evidence="1" key="1">
    <citation type="submission" date="2022-11" db="EMBL/GenBank/DDBJ databases">
        <authorList>
            <person name="Petersen C."/>
        </authorList>
    </citation>
    <scope>NUCLEOTIDE SEQUENCE</scope>
    <source>
        <strain evidence="1">IBT 26290</strain>
    </source>
</reference>
<dbReference type="Proteomes" id="UP001149163">
    <property type="component" value="Unassembled WGS sequence"/>
</dbReference>
<dbReference type="EMBL" id="JAPQKN010000004">
    <property type="protein sequence ID" value="KAJ5159597.1"/>
    <property type="molecule type" value="Genomic_DNA"/>
</dbReference>
<evidence type="ECO:0000313" key="2">
    <source>
        <dbReference type="Proteomes" id="UP001149163"/>
    </source>
</evidence>
<evidence type="ECO:0000313" key="1">
    <source>
        <dbReference type="EMBL" id="KAJ5159597.1"/>
    </source>
</evidence>
<accession>A0A9W9HY35</accession>
<gene>
    <name evidence="1" type="ORF">N7482_006601</name>
</gene>
<name>A0A9W9HY35_9EURO</name>
<keyword evidence="2" id="KW-1185">Reference proteome</keyword>
<reference evidence="1" key="2">
    <citation type="journal article" date="2023" name="IMA Fungus">
        <title>Comparative genomic study of the Penicillium genus elucidates a diverse pangenome and 15 lateral gene transfer events.</title>
        <authorList>
            <person name="Petersen C."/>
            <person name="Sorensen T."/>
            <person name="Nielsen M.R."/>
            <person name="Sondergaard T.E."/>
            <person name="Sorensen J.L."/>
            <person name="Fitzpatrick D.A."/>
            <person name="Frisvad J.C."/>
            <person name="Nielsen K.L."/>
        </authorList>
    </citation>
    <scope>NUCLEOTIDE SEQUENCE</scope>
    <source>
        <strain evidence="1">IBT 26290</strain>
    </source>
</reference>
<dbReference type="RefSeq" id="XP_056541155.1">
    <property type="nucleotide sequence ID" value="XM_056688726.1"/>
</dbReference>
<protein>
    <submittedName>
        <fullName evidence="1">Uncharacterized protein</fullName>
    </submittedName>
</protein>
<comment type="caution">
    <text evidence="1">The sequence shown here is derived from an EMBL/GenBank/DDBJ whole genome shotgun (WGS) entry which is preliminary data.</text>
</comment>
<dbReference type="GeneID" id="81427902"/>
<dbReference type="AlphaFoldDB" id="A0A9W9HY35"/>
<sequence length="243" mass="27768">MSVMNAAHGGLPGPTDEFLIEMKEVRELHENLQSAIPHMLRNVGMMTRHEILEYHHMAETVRSRVSTLREQLERIESTAFFGLKQRVQELEYAARQLCEWYWNQAIFYEAWVDKFRNQMFQQASLVKSLLDDPIFDTTMTPLHGIYRNDPDISAASLASFQQFVGQGPLFSDSVALRQASAPSTFPSTDFSSLDRHSMITHYPQSTRAIWGYYPISNVEALRADDASTANPQYRASMNNGPRS</sequence>
<organism evidence="1 2">
    <name type="scientific">Penicillium canariense</name>
    <dbReference type="NCBI Taxonomy" id="189055"/>
    <lineage>
        <taxon>Eukaryota</taxon>
        <taxon>Fungi</taxon>
        <taxon>Dikarya</taxon>
        <taxon>Ascomycota</taxon>
        <taxon>Pezizomycotina</taxon>
        <taxon>Eurotiomycetes</taxon>
        <taxon>Eurotiomycetidae</taxon>
        <taxon>Eurotiales</taxon>
        <taxon>Aspergillaceae</taxon>
        <taxon>Penicillium</taxon>
    </lineage>
</organism>
<proteinExistence type="predicted"/>